<feature type="transmembrane region" description="Helical" evidence="7">
    <location>
        <begin position="133"/>
        <end position="152"/>
    </location>
</feature>
<evidence type="ECO:0000313" key="10">
    <source>
        <dbReference type="Proteomes" id="UP001241603"/>
    </source>
</evidence>
<dbReference type="EMBL" id="JAUSVO010000001">
    <property type="protein sequence ID" value="MDQ0436285.1"/>
    <property type="molecule type" value="Genomic_DNA"/>
</dbReference>
<dbReference type="InterPro" id="IPR045621">
    <property type="entry name" value="BPD_transp_1_N"/>
</dbReference>
<dbReference type="Gene3D" id="1.10.3720.10">
    <property type="entry name" value="MetI-like"/>
    <property type="match status" value="1"/>
</dbReference>
<accession>A0ABU0H3B2</accession>
<keyword evidence="3" id="KW-1003">Cell membrane</keyword>
<keyword evidence="4 7" id="KW-0812">Transmembrane</keyword>
<feature type="domain" description="ABC transmembrane type-1" evidence="8">
    <location>
        <begin position="94"/>
        <end position="291"/>
    </location>
</feature>
<gene>
    <name evidence="9" type="ORF">QO014_000655</name>
</gene>
<dbReference type="Pfam" id="PF00528">
    <property type="entry name" value="BPD_transp_1"/>
    <property type="match status" value="1"/>
</dbReference>
<dbReference type="CDD" id="cd06261">
    <property type="entry name" value="TM_PBP2"/>
    <property type="match status" value="1"/>
</dbReference>
<keyword evidence="10" id="KW-1185">Reference proteome</keyword>
<keyword evidence="5 7" id="KW-1133">Transmembrane helix</keyword>
<protein>
    <submittedName>
        <fullName evidence="9">Peptide/nickel transport system permease protein</fullName>
    </submittedName>
</protein>
<organism evidence="9 10">
    <name type="scientific">Kaistia dalseonensis</name>
    <dbReference type="NCBI Taxonomy" id="410840"/>
    <lineage>
        <taxon>Bacteria</taxon>
        <taxon>Pseudomonadati</taxon>
        <taxon>Pseudomonadota</taxon>
        <taxon>Alphaproteobacteria</taxon>
        <taxon>Hyphomicrobiales</taxon>
        <taxon>Kaistiaceae</taxon>
        <taxon>Kaistia</taxon>
    </lineage>
</organism>
<dbReference type="InterPro" id="IPR035906">
    <property type="entry name" value="MetI-like_sf"/>
</dbReference>
<dbReference type="Proteomes" id="UP001241603">
    <property type="component" value="Unassembled WGS sequence"/>
</dbReference>
<evidence type="ECO:0000256" key="7">
    <source>
        <dbReference type="RuleBase" id="RU363032"/>
    </source>
</evidence>
<dbReference type="PROSITE" id="PS50928">
    <property type="entry name" value="ABC_TM1"/>
    <property type="match status" value="1"/>
</dbReference>
<keyword evidence="6 7" id="KW-0472">Membrane</keyword>
<feature type="transmembrane region" description="Helical" evidence="7">
    <location>
        <begin position="98"/>
        <end position="121"/>
    </location>
</feature>
<sequence>MSRFLANRLLRALITLFLTVTFVFIVLRFSGDPAEQMLSPDATPEAMQAFRERWGLDRSILEQYLFYVRNIASGEFGFSYANGRPVIDVVTERIPKTLILTGAGLVTLILIGVPAGIAAALRRNTAADRITMSLAVGGYSIPSFLLGLALIYVFAVELRWLPSSGSGDWRHAVLPIATYGLAGAAGIARFTRSAMIEVLDQPYIRAAKAAGIAPIEIVFRHALPNASIPIVTMLGFNVAGLLGGAVLVETVFAWPGLGSGFVRAVSQGDLAVVQFMVLIFTAFMVSVNFTVDVLYAVLNPRIRLSDHGAH</sequence>
<feature type="transmembrane region" description="Helical" evidence="7">
    <location>
        <begin position="275"/>
        <end position="298"/>
    </location>
</feature>
<proteinExistence type="inferred from homology"/>
<feature type="transmembrane region" description="Helical" evidence="7">
    <location>
        <begin position="230"/>
        <end position="255"/>
    </location>
</feature>
<feature type="transmembrane region" description="Helical" evidence="7">
    <location>
        <begin position="172"/>
        <end position="191"/>
    </location>
</feature>
<dbReference type="SUPFAM" id="SSF161098">
    <property type="entry name" value="MetI-like"/>
    <property type="match status" value="1"/>
</dbReference>
<comment type="caution">
    <text evidence="9">The sequence shown here is derived from an EMBL/GenBank/DDBJ whole genome shotgun (WGS) entry which is preliminary data.</text>
</comment>
<evidence type="ECO:0000256" key="5">
    <source>
        <dbReference type="ARBA" id="ARBA00022989"/>
    </source>
</evidence>
<dbReference type="Pfam" id="PF19300">
    <property type="entry name" value="BPD_transp_1_N"/>
    <property type="match status" value="1"/>
</dbReference>
<evidence type="ECO:0000256" key="2">
    <source>
        <dbReference type="ARBA" id="ARBA00022448"/>
    </source>
</evidence>
<feature type="transmembrane region" description="Helical" evidence="7">
    <location>
        <begin position="12"/>
        <end position="31"/>
    </location>
</feature>
<reference evidence="9 10" key="1">
    <citation type="submission" date="2023-07" db="EMBL/GenBank/DDBJ databases">
        <title>Genomic Encyclopedia of Type Strains, Phase IV (KMG-IV): sequencing the most valuable type-strain genomes for metagenomic binning, comparative biology and taxonomic classification.</title>
        <authorList>
            <person name="Goeker M."/>
        </authorList>
    </citation>
    <scope>NUCLEOTIDE SEQUENCE [LARGE SCALE GENOMIC DNA]</scope>
    <source>
        <strain evidence="9 10">B6-8</strain>
    </source>
</reference>
<evidence type="ECO:0000256" key="1">
    <source>
        <dbReference type="ARBA" id="ARBA00004651"/>
    </source>
</evidence>
<evidence type="ECO:0000256" key="4">
    <source>
        <dbReference type="ARBA" id="ARBA00022692"/>
    </source>
</evidence>
<dbReference type="PANTHER" id="PTHR43163">
    <property type="entry name" value="DIPEPTIDE TRANSPORT SYSTEM PERMEASE PROTEIN DPPB-RELATED"/>
    <property type="match status" value="1"/>
</dbReference>
<dbReference type="RefSeq" id="WP_266347210.1">
    <property type="nucleotide sequence ID" value="NZ_JAPKNG010000001.1"/>
</dbReference>
<evidence type="ECO:0000259" key="8">
    <source>
        <dbReference type="PROSITE" id="PS50928"/>
    </source>
</evidence>
<name>A0ABU0H3B2_9HYPH</name>
<comment type="similarity">
    <text evidence="7">Belongs to the binding-protein-dependent transport system permease family.</text>
</comment>
<dbReference type="InterPro" id="IPR000515">
    <property type="entry name" value="MetI-like"/>
</dbReference>
<evidence type="ECO:0000256" key="3">
    <source>
        <dbReference type="ARBA" id="ARBA00022475"/>
    </source>
</evidence>
<keyword evidence="2 7" id="KW-0813">Transport</keyword>
<dbReference type="PANTHER" id="PTHR43163:SF6">
    <property type="entry name" value="DIPEPTIDE TRANSPORT SYSTEM PERMEASE PROTEIN DPPB-RELATED"/>
    <property type="match status" value="1"/>
</dbReference>
<evidence type="ECO:0000313" key="9">
    <source>
        <dbReference type="EMBL" id="MDQ0436285.1"/>
    </source>
</evidence>
<comment type="subcellular location">
    <subcellularLocation>
        <location evidence="1 7">Cell membrane</location>
        <topology evidence="1 7">Multi-pass membrane protein</topology>
    </subcellularLocation>
</comment>
<evidence type="ECO:0000256" key="6">
    <source>
        <dbReference type="ARBA" id="ARBA00023136"/>
    </source>
</evidence>